<accession>G3JCZ5</accession>
<dbReference type="InParanoid" id="G3JCZ5"/>
<dbReference type="PANTHER" id="PTHR40628">
    <property type="entry name" value="CHROMO DOMAIN-CONTAINING PROTEIN"/>
    <property type="match status" value="1"/>
</dbReference>
<gene>
    <name evidence="1" type="ORF">CCM_03896</name>
</gene>
<sequence>MSRLDLLDRFQRTSCSLSCHKLILTRASSSRAKDRSWFGDDYQTISSVLGVKYASTTLNSAVIGIGTVDLPVKRRPDARGKQSHAVLRLRNVLHVPSCLCNVIGTSLGDNYVLRPGRDGTREITDSKGRSVAYLQPSPQQAPCGNTLLQLRLSGPPIGPRVGPSPFKPATSYKISAWWHDDERERVLRLLGTAGSTKSLVTRSAAASFNAEERAWIKKAHGSIWAFMRAHKLRGGSEDDAATARHIIRSFTEPAKVAAAAAAAAQSSVDSGLGMDGSVVGRGIVAEADKHFGPAELAWVRERYGDGLSFMVSLRLRFLEAGDGRKANKVAAILMSTTSDTG</sequence>
<name>G3JCZ5_CORMM</name>
<evidence type="ECO:0000313" key="1">
    <source>
        <dbReference type="EMBL" id="EGX92523.1"/>
    </source>
</evidence>
<dbReference type="OrthoDB" id="4232400at2759"/>
<dbReference type="KEGG" id="cmt:CCM_03896"/>
<dbReference type="GeneID" id="18165919"/>
<dbReference type="Proteomes" id="UP000001610">
    <property type="component" value="Unassembled WGS sequence"/>
</dbReference>
<evidence type="ECO:0000313" key="2">
    <source>
        <dbReference type="Proteomes" id="UP000001610"/>
    </source>
</evidence>
<dbReference type="RefSeq" id="XP_006669107.1">
    <property type="nucleotide sequence ID" value="XM_006669044.1"/>
</dbReference>
<organism evidence="1 2">
    <name type="scientific">Cordyceps militaris (strain CM01)</name>
    <name type="common">Caterpillar fungus</name>
    <dbReference type="NCBI Taxonomy" id="983644"/>
    <lineage>
        <taxon>Eukaryota</taxon>
        <taxon>Fungi</taxon>
        <taxon>Dikarya</taxon>
        <taxon>Ascomycota</taxon>
        <taxon>Pezizomycotina</taxon>
        <taxon>Sordariomycetes</taxon>
        <taxon>Hypocreomycetidae</taxon>
        <taxon>Hypocreales</taxon>
        <taxon>Cordycipitaceae</taxon>
        <taxon>Cordyceps</taxon>
    </lineage>
</organism>
<dbReference type="eggNOG" id="ENOG502SQ6I">
    <property type="taxonomic scope" value="Eukaryota"/>
</dbReference>
<dbReference type="VEuPathDB" id="FungiDB:CCM_03896"/>
<dbReference type="PANTHER" id="PTHR40628:SF1">
    <property type="entry name" value="CHROMO DOMAIN-CONTAINING PROTEIN"/>
    <property type="match status" value="1"/>
</dbReference>
<dbReference type="AlphaFoldDB" id="G3JCZ5"/>
<dbReference type="EMBL" id="JH126401">
    <property type="protein sequence ID" value="EGX92523.1"/>
    <property type="molecule type" value="Genomic_DNA"/>
</dbReference>
<keyword evidence="2" id="KW-1185">Reference proteome</keyword>
<proteinExistence type="predicted"/>
<protein>
    <submittedName>
        <fullName evidence="1">Uncharacterized protein</fullName>
    </submittedName>
</protein>
<dbReference type="HOGENOM" id="CLU_077197_0_0_1"/>
<dbReference type="OMA" id="AKDRCWF"/>
<reference evidence="1 2" key="1">
    <citation type="journal article" date="2011" name="Genome Biol.">
        <title>Genome sequence of the insect pathogenic fungus Cordyceps militaris, a valued traditional Chinese medicine.</title>
        <authorList>
            <person name="Zheng P."/>
            <person name="Xia Y."/>
            <person name="Xiao G."/>
            <person name="Xiong C."/>
            <person name="Hu X."/>
            <person name="Zhang S."/>
            <person name="Zheng H."/>
            <person name="Huang Y."/>
            <person name="Zhou Y."/>
            <person name="Wang S."/>
            <person name="Zhao G.P."/>
            <person name="Liu X."/>
            <person name="St Leger R.J."/>
            <person name="Wang C."/>
        </authorList>
    </citation>
    <scope>NUCLEOTIDE SEQUENCE [LARGE SCALE GENOMIC DNA]</scope>
    <source>
        <strain evidence="1 2">CM01</strain>
    </source>
</reference>